<dbReference type="OrthoDB" id="6160250at2759"/>
<dbReference type="AlphaFoldDB" id="A0A8J2Q1K4"/>
<feature type="transmembrane region" description="Helical" evidence="5">
    <location>
        <begin position="75"/>
        <end position="100"/>
    </location>
</feature>
<name>A0A8J2Q1K4_9HEXA</name>
<evidence type="ECO:0000313" key="7">
    <source>
        <dbReference type="EMBL" id="CAG7830026.1"/>
    </source>
</evidence>
<evidence type="ECO:0000256" key="2">
    <source>
        <dbReference type="ARBA" id="ARBA00022692"/>
    </source>
</evidence>
<keyword evidence="8" id="KW-1185">Reference proteome</keyword>
<evidence type="ECO:0000256" key="4">
    <source>
        <dbReference type="ARBA" id="ARBA00023136"/>
    </source>
</evidence>
<feature type="domain" description="G-protein coupled receptors family 2 profile 2" evidence="6">
    <location>
        <begin position="1"/>
        <end position="162"/>
    </location>
</feature>
<protein>
    <recommendedName>
        <fullName evidence="6">G-protein coupled receptors family 2 profile 2 domain-containing protein</fullName>
    </recommendedName>
</protein>
<evidence type="ECO:0000259" key="6">
    <source>
        <dbReference type="PROSITE" id="PS50261"/>
    </source>
</evidence>
<dbReference type="InterPro" id="IPR000832">
    <property type="entry name" value="GPCR_2_secretin-like"/>
</dbReference>
<comment type="caution">
    <text evidence="7">The sequence shown here is derived from an EMBL/GenBank/DDBJ whole genome shotgun (WGS) entry which is preliminary data.</text>
</comment>
<dbReference type="Proteomes" id="UP000708208">
    <property type="component" value="Unassembled WGS sequence"/>
</dbReference>
<sequence length="162" mass="18434">MISEASEILDADTYLFTYREWICKLVLALNFYTYVSSINWMFVEGHYINSKLTSNVFQKKFHIKTYCWFSWGLPVLVVGPVLAVLLGNLAFLVNIMRVLFSNLPVNRSSSDAQRYRRAAKSALILFPLLGINNLIFFFNPGGSGLAYYMMANAIIQPLQGIL</sequence>
<accession>A0A8J2Q1K4</accession>
<proteinExistence type="predicted"/>
<dbReference type="PROSITE" id="PS50261">
    <property type="entry name" value="G_PROTEIN_RECEP_F2_4"/>
    <property type="match status" value="1"/>
</dbReference>
<dbReference type="InterPro" id="IPR050332">
    <property type="entry name" value="GPCR_2"/>
</dbReference>
<evidence type="ECO:0000256" key="5">
    <source>
        <dbReference type="SAM" id="Phobius"/>
    </source>
</evidence>
<dbReference type="Pfam" id="PF00002">
    <property type="entry name" value="7tm_2"/>
    <property type="match status" value="1"/>
</dbReference>
<dbReference type="EMBL" id="CAJVCH010553893">
    <property type="protein sequence ID" value="CAG7830026.1"/>
    <property type="molecule type" value="Genomic_DNA"/>
</dbReference>
<feature type="transmembrane region" description="Helical" evidence="5">
    <location>
        <begin position="121"/>
        <end position="139"/>
    </location>
</feature>
<dbReference type="PANTHER" id="PTHR45620">
    <property type="entry name" value="PDF RECEPTOR-LIKE PROTEIN-RELATED"/>
    <property type="match status" value="1"/>
</dbReference>
<dbReference type="GO" id="GO:0005886">
    <property type="term" value="C:plasma membrane"/>
    <property type="evidence" value="ECO:0007669"/>
    <property type="project" value="TreeGrafter"/>
</dbReference>
<organism evidence="7 8">
    <name type="scientific">Allacma fusca</name>
    <dbReference type="NCBI Taxonomy" id="39272"/>
    <lineage>
        <taxon>Eukaryota</taxon>
        <taxon>Metazoa</taxon>
        <taxon>Ecdysozoa</taxon>
        <taxon>Arthropoda</taxon>
        <taxon>Hexapoda</taxon>
        <taxon>Collembola</taxon>
        <taxon>Symphypleona</taxon>
        <taxon>Sminthuridae</taxon>
        <taxon>Allacma</taxon>
    </lineage>
</organism>
<feature type="non-terminal residue" evidence="7">
    <location>
        <position position="162"/>
    </location>
</feature>
<evidence type="ECO:0000256" key="3">
    <source>
        <dbReference type="ARBA" id="ARBA00022989"/>
    </source>
</evidence>
<reference evidence="7" key="1">
    <citation type="submission" date="2021-06" db="EMBL/GenBank/DDBJ databases">
        <authorList>
            <person name="Hodson N. C."/>
            <person name="Mongue J. A."/>
            <person name="Jaron S. K."/>
        </authorList>
    </citation>
    <scope>NUCLEOTIDE SEQUENCE</scope>
</reference>
<keyword evidence="4 5" id="KW-0472">Membrane</keyword>
<evidence type="ECO:0000256" key="1">
    <source>
        <dbReference type="ARBA" id="ARBA00004141"/>
    </source>
</evidence>
<keyword evidence="2 5" id="KW-0812">Transmembrane</keyword>
<dbReference type="GO" id="GO:0007188">
    <property type="term" value="P:adenylate cyclase-modulating G protein-coupled receptor signaling pathway"/>
    <property type="evidence" value="ECO:0007669"/>
    <property type="project" value="TreeGrafter"/>
</dbReference>
<comment type="subcellular location">
    <subcellularLocation>
        <location evidence="1">Membrane</location>
        <topology evidence="1">Multi-pass membrane protein</topology>
    </subcellularLocation>
</comment>
<evidence type="ECO:0000313" key="8">
    <source>
        <dbReference type="Proteomes" id="UP000708208"/>
    </source>
</evidence>
<dbReference type="GO" id="GO:0008528">
    <property type="term" value="F:G protein-coupled peptide receptor activity"/>
    <property type="evidence" value="ECO:0007669"/>
    <property type="project" value="TreeGrafter"/>
</dbReference>
<dbReference type="GO" id="GO:0007166">
    <property type="term" value="P:cell surface receptor signaling pathway"/>
    <property type="evidence" value="ECO:0007669"/>
    <property type="project" value="InterPro"/>
</dbReference>
<dbReference type="InterPro" id="IPR017981">
    <property type="entry name" value="GPCR_2-like_7TM"/>
</dbReference>
<feature type="transmembrane region" description="Helical" evidence="5">
    <location>
        <begin position="21"/>
        <end position="42"/>
    </location>
</feature>
<gene>
    <name evidence="7" type="ORF">AFUS01_LOCUS39854</name>
</gene>
<keyword evidence="3 5" id="KW-1133">Transmembrane helix</keyword>